<dbReference type="SUPFAM" id="SSF51395">
    <property type="entry name" value="FMN-linked oxidoreductases"/>
    <property type="match status" value="1"/>
</dbReference>
<evidence type="ECO:0000313" key="12">
    <source>
        <dbReference type="Proteomes" id="UP001595075"/>
    </source>
</evidence>
<comment type="cofactor">
    <cofactor evidence="1">
        <name>FMN</name>
        <dbReference type="ChEBI" id="CHEBI:58210"/>
    </cofactor>
</comment>
<comment type="catalytic activity">
    <reaction evidence="8">
        <text>a 5,6-dihydrouridine in mRNA + NAD(+) = a uridine in mRNA + NADH + H(+)</text>
        <dbReference type="Rhea" id="RHEA:69851"/>
        <dbReference type="Rhea" id="RHEA-COMP:14658"/>
        <dbReference type="Rhea" id="RHEA-COMP:17789"/>
        <dbReference type="ChEBI" id="CHEBI:15378"/>
        <dbReference type="ChEBI" id="CHEBI:57540"/>
        <dbReference type="ChEBI" id="CHEBI:57945"/>
        <dbReference type="ChEBI" id="CHEBI:65315"/>
        <dbReference type="ChEBI" id="CHEBI:74443"/>
    </reaction>
    <physiologicalReaction direction="right-to-left" evidence="8">
        <dbReference type="Rhea" id="RHEA:69853"/>
    </physiologicalReaction>
</comment>
<evidence type="ECO:0000256" key="8">
    <source>
        <dbReference type="ARBA" id="ARBA00048342"/>
    </source>
</evidence>
<name>A0ABR4CCG3_9HELO</name>
<evidence type="ECO:0000256" key="4">
    <source>
        <dbReference type="ARBA" id="ARBA00022664"/>
    </source>
</evidence>
<dbReference type="Pfam" id="PF01207">
    <property type="entry name" value="Dus"/>
    <property type="match status" value="1"/>
</dbReference>
<evidence type="ECO:0000256" key="6">
    <source>
        <dbReference type="ARBA" id="ARBA00023002"/>
    </source>
</evidence>
<dbReference type="CDD" id="cd02801">
    <property type="entry name" value="DUS_like_FMN"/>
    <property type="match status" value="1"/>
</dbReference>
<dbReference type="InterPro" id="IPR013785">
    <property type="entry name" value="Aldolase_TIM"/>
</dbReference>
<comment type="function">
    <text evidence="7">Catalyzes the synthesis of dihydrouridine, a modified base found in the D-loop of most tRNAs. Specifically modifies U47 in cytoplasmic tRNAs. Catalyzes the synthesis of dihydrouridine in some mRNAs, thereby affecting their translation.</text>
</comment>
<evidence type="ECO:0000313" key="11">
    <source>
        <dbReference type="EMBL" id="KAL2066961.1"/>
    </source>
</evidence>
<comment type="catalytic activity">
    <reaction evidence="9">
        <text>a 5,6-dihydrouridine in mRNA + NADP(+) = a uridine in mRNA + NADPH + H(+)</text>
        <dbReference type="Rhea" id="RHEA:69855"/>
        <dbReference type="Rhea" id="RHEA-COMP:14658"/>
        <dbReference type="Rhea" id="RHEA-COMP:17789"/>
        <dbReference type="ChEBI" id="CHEBI:15378"/>
        <dbReference type="ChEBI" id="CHEBI:57783"/>
        <dbReference type="ChEBI" id="CHEBI:58349"/>
        <dbReference type="ChEBI" id="CHEBI:65315"/>
        <dbReference type="ChEBI" id="CHEBI:74443"/>
    </reaction>
    <physiologicalReaction direction="right-to-left" evidence="9">
        <dbReference type="Rhea" id="RHEA:69857"/>
    </physiologicalReaction>
</comment>
<keyword evidence="4" id="KW-0507">mRNA processing</keyword>
<evidence type="ECO:0000256" key="2">
    <source>
        <dbReference type="ARBA" id="ARBA00022630"/>
    </source>
</evidence>
<comment type="caution">
    <text evidence="11">The sequence shown here is derived from an EMBL/GenBank/DDBJ whole genome shotgun (WGS) entry which is preliminary data.</text>
</comment>
<dbReference type="Gene3D" id="3.20.20.70">
    <property type="entry name" value="Aldolase class I"/>
    <property type="match status" value="1"/>
</dbReference>
<keyword evidence="12" id="KW-1185">Reference proteome</keyword>
<keyword evidence="3" id="KW-0288">FMN</keyword>
<proteinExistence type="predicted"/>
<gene>
    <name evidence="11" type="ORF">VTL71DRAFT_1385</name>
</gene>
<evidence type="ECO:0000256" key="7">
    <source>
        <dbReference type="ARBA" id="ARBA00045934"/>
    </source>
</evidence>
<accession>A0ABR4CCG3</accession>
<keyword evidence="6" id="KW-0560">Oxidoreductase</keyword>
<dbReference type="Proteomes" id="UP001595075">
    <property type="component" value="Unassembled WGS sequence"/>
</dbReference>
<protein>
    <recommendedName>
        <fullName evidence="10">DUS-like FMN-binding domain-containing protein</fullName>
    </recommendedName>
</protein>
<evidence type="ECO:0000259" key="10">
    <source>
        <dbReference type="Pfam" id="PF01207"/>
    </source>
</evidence>
<sequence length="364" mass="40105">MELNDDHEEGYVQSSGLRVNPMKLFDIAKQQGRVLYCAAPMVRYSKLAFRQTVAQYGVDLTWTPMILAKEFNRSILARDSDFTTSTNPPPTIAQLGVNSSLEISRTATLLFPHVNGIDINCGCPQSWACADLLGAALMSHPTLVASMVSAAKSTLSTFPHSLSKNKTVSVKIRIHKDLRQTLDFVREIEAAGVDFITVHGRMKSTRSSEPVNLEAIKLVKEHAKVPVVANGDVFALEDVSRIVGSTGVDGVMSARGLLECPGLFASSSPTFTSLEKGSGDVGYEAEKDNRWEVLQTFMNYVMRAPIPFKLIVHHINEMVGSDRTQNGKGTTLFTKEDRAGLMECKSFIEVLDFVDGVREVRRFE</sequence>
<dbReference type="EMBL" id="JAZHXI010000010">
    <property type="protein sequence ID" value="KAL2066961.1"/>
    <property type="molecule type" value="Genomic_DNA"/>
</dbReference>
<feature type="domain" description="DUS-like FMN-binding" evidence="10">
    <location>
        <begin position="38"/>
        <end position="271"/>
    </location>
</feature>
<dbReference type="InterPro" id="IPR018517">
    <property type="entry name" value="tRNA_hU_synthase_CS"/>
</dbReference>
<dbReference type="PANTHER" id="PTHR11082">
    <property type="entry name" value="TRNA-DIHYDROURIDINE SYNTHASE"/>
    <property type="match status" value="1"/>
</dbReference>
<reference evidence="11 12" key="1">
    <citation type="journal article" date="2024" name="Commun. Biol.">
        <title>Comparative genomic analysis of thermophilic fungi reveals convergent evolutionary adaptations and gene losses.</title>
        <authorList>
            <person name="Steindorff A.S."/>
            <person name="Aguilar-Pontes M.V."/>
            <person name="Robinson A.J."/>
            <person name="Andreopoulos B."/>
            <person name="LaButti K."/>
            <person name="Kuo A."/>
            <person name="Mondo S."/>
            <person name="Riley R."/>
            <person name="Otillar R."/>
            <person name="Haridas S."/>
            <person name="Lipzen A."/>
            <person name="Grimwood J."/>
            <person name="Schmutz J."/>
            <person name="Clum A."/>
            <person name="Reid I.D."/>
            <person name="Moisan M.C."/>
            <person name="Butler G."/>
            <person name="Nguyen T.T.M."/>
            <person name="Dewar K."/>
            <person name="Conant G."/>
            <person name="Drula E."/>
            <person name="Henrissat B."/>
            <person name="Hansel C."/>
            <person name="Singer S."/>
            <person name="Hutchinson M.I."/>
            <person name="de Vries R.P."/>
            <person name="Natvig D.O."/>
            <person name="Powell A.J."/>
            <person name="Tsang A."/>
            <person name="Grigoriev I.V."/>
        </authorList>
    </citation>
    <scope>NUCLEOTIDE SEQUENCE [LARGE SCALE GENOMIC DNA]</scope>
    <source>
        <strain evidence="11 12">CBS 494.80</strain>
    </source>
</reference>
<dbReference type="PROSITE" id="PS01136">
    <property type="entry name" value="UPF0034"/>
    <property type="match status" value="1"/>
</dbReference>
<dbReference type="InterPro" id="IPR035587">
    <property type="entry name" value="DUS-like_FMN-bd"/>
</dbReference>
<evidence type="ECO:0000256" key="9">
    <source>
        <dbReference type="ARBA" id="ARBA00049447"/>
    </source>
</evidence>
<dbReference type="PANTHER" id="PTHR11082:SF31">
    <property type="entry name" value="TRNA-DIHYDROURIDINE(20A_20B) SYNTHASE [NAD(P)+]-LIKE"/>
    <property type="match status" value="1"/>
</dbReference>
<evidence type="ECO:0000256" key="3">
    <source>
        <dbReference type="ARBA" id="ARBA00022643"/>
    </source>
</evidence>
<evidence type="ECO:0000256" key="1">
    <source>
        <dbReference type="ARBA" id="ARBA00001917"/>
    </source>
</evidence>
<organism evidence="11 12">
    <name type="scientific">Oculimacula yallundae</name>
    <dbReference type="NCBI Taxonomy" id="86028"/>
    <lineage>
        <taxon>Eukaryota</taxon>
        <taxon>Fungi</taxon>
        <taxon>Dikarya</taxon>
        <taxon>Ascomycota</taxon>
        <taxon>Pezizomycotina</taxon>
        <taxon>Leotiomycetes</taxon>
        <taxon>Helotiales</taxon>
        <taxon>Ploettnerulaceae</taxon>
        <taxon>Oculimacula</taxon>
    </lineage>
</organism>
<keyword evidence="5" id="KW-0819">tRNA processing</keyword>
<evidence type="ECO:0000256" key="5">
    <source>
        <dbReference type="ARBA" id="ARBA00022694"/>
    </source>
</evidence>
<feature type="non-terminal residue" evidence="11">
    <location>
        <position position="364"/>
    </location>
</feature>
<keyword evidence="2" id="KW-0285">Flavoprotein</keyword>